<protein>
    <recommendedName>
        <fullName evidence="2">Platelet-derived growth factor receptor-like protein</fullName>
    </recommendedName>
</protein>
<keyword evidence="3" id="KW-0472">Membrane</keyword>
<dbReference type="eggNOG" id="KOG0200">
    <property type="taxonomic scope" value="Eukaryota"/>
</dbReference>
<evidence type="ECO:0000313" key="6">
    <source>
        <dbReference type="Proteomes" id="UP000000305"/>
    </source>
</evidence>
<dbReference type="HOGENOM" id="CLU_635025_0_0_1"/>
<dbReference type="PhylomeDB" id="E9HGR8"/>
<dbReference type="EMBL" id="GL732643">
    <property type="protein sequence ID" value="EFX69072.1"/>
    <property type="molecule type" value="Genomic_DNA"/>
</dbReference>
<name>E9HGR8_DAPPU</name>
<dbReference type="InParanoid" id="E9HGR8"/>
<dbReference type="AlphaFoldDB" id="E9HGR8"/>
<evidence type="ECO:0000259" key="4">
    <source>
        <dbReference type="PROSITE" id="PS50835"/>
    </source>
</evidence>
<dbReference type="InterPro" id="IPR003599">
    <property type="entry name" value="Ig_sub"/>
</dbReference>
<dbReference type="KEGG" id="dpx:DAPPUDRAFT_329491"/>
<organism evidence="5 6">
    <name type="scientific">Daphnia pulex</name>
    <name type="common">Water flea</name>
    <dbReference type="NCBI Taxonomy" id="6669"/>
    <lineage>
        <taxon>Eukaryota</taxon>
        <taxon>Metazoa</taxon>
        <taxon>Ecdysozoa</taxon>
        <taxon>Arthropoda</taxon>
        <taxon>Crustacea</taxon>
        <taxon>Branchiopoda</taxon>
        <taxon>Diplostraca</taxon>
        <taxon>Cladocera</taxon>
        <taxon>Anomopoda</taxon>
        <taxon>Daphniidae</taxon>
        <taxon>Daphnia</taxon>
    </lineage>
</organism>
<feature type="domain" description="Ig-like" evidence="4">
    <location>
        <begin position="43"/>
        <end position="147"/>
    </location>
</feature>
<evidence type="ECO:0000256" key="1">
    <source>
        <dbReference type="ARBA" id="ARBA00011360"/>
    </source>
</evidence>
<dbReference type="CDD" id="cd00096">
    <property type="entry name" value="Ig"/>
    <property type="match status" value="1"/>
</dbReference>
<dbReference type="PIRSF" id="PIRSF000615">
    <property type="entry name" value="TyrPK_CSF1-R"/>
    <property type="match status" value="1"/>
</dbReference>
<keyword evidence="3" id="KW-0812">Transmembrane</keyword>
<sequence>MFYEPPVRLCISSVNSRWIGGLLLVHLILVAKQCSAQQIRLIPDIPEQVFAVGSNITLTCIFEDAELYKDNSLWQAWQLPDYVAKHPELSDASHRLSQTYVKNGTHMISTMTLTNSETKDTGYFGCTVRLFRLRDENYEVKQYVYVSSNDNNVFIDDQQGGMKNSTFIFEHGNSGLVPCKSTHPNVTVSLIRNSRNLLSEPNSNWLMESKRGLILHQATFEDTGDYQCIGTVNNISTKIFFKIFVEGIELIRVDNIADPWEGNNVTLICRANINPEFSSPPEWFFMSKFDMSTLKRIYVLINETDPSEGIKISLTNDELGVYESRLELLNVNRQTTHREFKCNSKIDNKTVSKEISFFITGPDHSWIIYGLILPIGIIVLVMIFVAIIVVIQRRYCPSWDIGECRSCVCLLGLWNCLQMCTYCCFLASDFSS</sequence>
<dbReference type="InterPro" id="IPR007110">
    <property type="entry name" value="Ig-like_dom"/>
</dbReference>
<proteinExistence type="predicted"/>
<dbReference type="PANTHER" id="PTHR15360">
    <property type="entry name" value="PLATELET-DERIVED GROWTH FACTOR RECEPTOR LIKE"/>
    <property type="match status" value="1"/>
</dbReference>
<evidence type="ECO:0000256" key="3">
    <source>
        <dbReference type="SAM" id="Phobius"/>
    </source>
</evidence>
<dbReference type="InterPro" id="IPR042495">
    <property type="entry name" value="PDGFRL"/>
</dbReference>
<evidence type="ECO:0000256" key="2">
    <source>
        <dbReference type="ARBA" id="ARBA00019671"/>
    </source>
</evidence>
<evidence type="ECO:0000313" key="5">
    <source>
        <dbReference type="EMBL" id="EFX69072.1"/>
    </source>
</evidence>
<dbReference type="OrthoDB" id="10059496at2759"/>
<dbReference type="PROSITE" id="PS50835">
    <property type="entry name" value="IG_LIKE"/>
    <property type="match status" value="1"/>
</dbReference>
<keyword evidence="3" id="KW-1133">Transmembrane helix</keyword>
<comment type="subunit">
    <text evidence="1">Forms a complex composed of PDGFRL, TNK2 and GRB2.</text>
</comment>
<dbReference type="PANTHER" id="PTHR15360:SF4">
    <property type="entry name" value="PROTEIN KINASE DOMAIN-CONTAINING PROTEIN"/>
    <property type="match status" value="1"/>
</dbReference>
<dbReference type="SUPFAM" id="SSF48726">
    <property type="entry name" value="Immunoglobulin"/>
    <property type="match status" value="2"/>
</dbReference>
<dbReference type="Proteomes" id="UP000000305">
    <property type="component" value="Unassembled WGS sequence"/>
</dbReference>
<keyword evidence="6" id="KW-1185">Reference proteome</keyword>
<dbReference type="InterPro" id="IPR013783">
    <property type="entry name" value="Ig-like_fold"/>
</dbReference>
<dbReference type="Gene3D" id="2.60.40.10">
    <property type="entry name" value="Immunoglobulins"/>
    <property type="match status" value="2"/>
</dbReference>
<dbReference type="Pfam" id="PF21339">
    <property type="entry name" value="VEGFR-1-like_Ig-like"/>
    <property type="match status" value="1"/>
</dbReference>
<gene>
    <name evidence="5" type="ORF">DAPPUDRAFT_329491</name>
</gene>
<accession>E9HGR8</accession>
<reference evidence="5 6" key="1">
    <citation type="journal article" date="2011" name="Science">
        <title>The ecoresponsive genome of Daphnia pulex.</title>
        <authorList>
            <person name="Colbourne J.K."/>
            <person name="Pfrender M.E."/>
            <person name="Gilbert D."/>
            <person name="Thomas W.K."/>
            <person name="Tucker A."/>
            <person name="Oakley T.H."/>
            <person name="Tokishita S."/>
            <person name="Aerts A."/>
            <person name="Arnold G.J."/>
            <person name="Basu M.K."/>
            <person name="Bauer D.J."/>
            <person name="Caceres C.E."/>
            <person name="Carmel L."/>
            <person name="Casola C."/>
            <person name="Choi J.H."/>
            <person name="Detter J.C."/>
            <person name="Dong Q."/>
            <person name="Dusheyko S."/>
            <person name="Eads B.D."/>
            <person name="Frohlich T."/>
            <person name="Geiler-Samerotte K.A."/>
            <person name="Gerlach D."/>
            <person name="Hatcher P."/>
            <person name="Jogdeo S."/>
            <person name="Krijgsveld J."/>
            <person name="Kriventseva E.V."/>
            <person name="Kultz D."/>
            <person name="Laforsch C."/>
            <person name="Lindquist E."/>
            <person name="Lopez J."/>
            <person name="Manak J.R."/>
            <person name="Muller J."/>
            <person name="Pangilinan J."/>
            <person name="Patwardhan R.P."/>
            <person name="Pitluck S."/>
            <person name="Pritham E.J."/>
            <person name="Rechtsteiner A."/>
            <person name="Rho M."/>
            <person name="Rogozin I.B."/>
            <person name="Sakarya O."/>
            <person name="Salamov A."/>
            <person name="Schaack S."/>
            <person name="Shapiro H."/>
            <person name="Shiga Y."/>
            <person name="Skalitzky C."/>
            <person name="Smith Z."/>
            <person name="Souvorov A."/>
            <person name="Sung W."/>
            <person name="Tang Z."/>
            <person name="Tsuchiya D."/>
            <person name="Tu H."/>
            <person name="Vos H."/>
            <person name="Wang M."/>
            <person name="Wolf Y.I."/>
            <person name="Yamagata H."/>
            <person name="Yamada T."/>
            <person name="Ye Y."/>
            <person name="Shaw J.R."/>
            <person name="Andrews J."/>
            <person name="Crease T.J."/>
            <person name="Tang H."/>
            <person name="Lucas S.M."/>
            <person name="Robertson H.M."/>
            <person name="Bork P."/>
            <person name="Koonin E.V."/>
            <person name="Zdobnov E.M."/>
            <person name="Grigoriev I.V."/>
            <person name="Lynch M."/>
            <person name="Boore J.L."/>
        </authorList>
    </citation>
    <scope>NUCLEOTIDE SEQUENCE [LARGE SCALE GENOMIC DNA]</scope>
</reference>
<feature type="transmembrane region" description="Helical" evidence="3">
    <location>
        <begin position="366"/>
        <end position="391"/>
    </location>
</feature>
<dbReference type="InterPro" id="IPR036179">
    <property type="entry name" value="Ig-like_dom_sf"/>
</dbReference>
<dbReference type="SMART" id="SM00409">
    <property type="entry name" value="IG"/>
    <property type="match status" value="3"/>
</dbReference>